<dbReference type="Pfam" id="PF00400">
    <property type="entry name" value="WD40"/>
    <property type="match status" value="2"/>
</dbReference>
<evidence type="ECO:0000256" key="2">
    <source>
        <dbReference type="ARBA" id="ARBA00022574"/>
    </source>
</evidence>
<reference evidence="7" key="1">
    <citation type="journal article" date="2022" name="bioRxiv">
        <title>Genomics of Preaxostyla Flagellates Illuminates Evolutionary Transitions and the Path Towards Mitochondrial Loss.</title>
        <authorList>
            <person name="Novak L.V.F."/>
            <person name="Treitli S.C."/>
            <person name="Pyrih J."/>
            <person name="Halakuc P."/>
            <person name="Pipaliya S.V."/>
            <person name="Vacek V."/>
            <person name="Brzon O."/>
            <person name="Soukal P."/>
            <person name="Eme L."/>
            <person name="Dacks J.B."/>
            <person name="Karnkowska A."/>
            <person name="Elias M."/>
            <person name="Hampl V."/>
        </authorList>
    </citation>
    <scope>NUCLEOTIDE SEQUENCE</scope>
    <source>
        <strain evidence="7">RCP-MX</strain>
    </source>
</reference>
<feature type="region of interest" description="Disordered" evidence="6">
    <location>
        <begin position="632"/>
        <end position="667"/>
    </location>
</feature>
<feature type="region of interest" description="Disordered" evidence="6">
    <location>
        <begin position="124"/>
        <end position="192"/>
    </location>
</feature>
<evidence type="ECO:0000256" key="6">
    <source>
        <dbReference type="SAM" id="MobiDB-lite"/>
    </source>
</evidence>
<evidence type="ECO:0000313" key="8">
    <source>
        <dbReference type="Proteomes" id="UP001141327"/>
    </source>
</evidence>
<dbReference type="PANTHER" id="PTHR13720">
    <property type="entry name" value="WD-40 REPEAT PROTEIN"/>
    <property type="match status" value="1"/>
</dbReference>
<dbReference type="EMBL" id="JAPMOS010000125">
    <property type="protein sequence ID" value="KAJ4454975.1"/>
    <property type="molecule type" value="Genomic_DNA"/>
</dbReference>
<feature type="compositionally biased region" description="Polar residues" evidence="6">
    <location>
        <begin position="657"/>
        <end position="667"/>
    </location>
</feature>
<gene>
    <name evidence="7" type="ORF">PAPYR_10150</name>
</gene>
<evidence type="ECO:0000256" key="1">
    <source>
        <dbReference type="ARBA" id="ARBA00004138"/>
    </source>
</evidence>
<keyword evidence="3" id="KW-0677">Repeat</keyword>
<keyword evidence="8" id="KW-1185">Reference proteome</keyword>
<organism evidence="7 8">
    <name type="scientific">Paratrimastix pyriformis</name>
    <dbReference type="NCBI Taxonomy" id="342808"/>
    <lineage>
        <taxon>Eukaryota</taxon>
        <taxon>Metamonada</taxon>
        <taxon>Preaxostyla</taxon>
        <taxon>Paratrimastigidae</taxon>
        <taxon>Paratrimastix</taxon>
    </lineage>
</organism>
<dbReference type="Proteomes" id="UP001141327">
    <property type="component" value="Unassembled WGS sequence"/>
</dbReference>
<name>A0ABQ8U6I6_9EUKA</name>
<dbReference type="InterPro" id="IPR001680">
    <property type="entry name" value="WD40_rpt"/>
</dbReference>
<dbReference type="InterPro" id="IPR011047">
    <property type="entry name" value="Quinoprotein_ADH-like_sf"/>
</dbReference>
<evidence type="ECO:0000256" key="3">
    <source>
        <dbReference type="ARBA" id="ARBA00022737"/>
    </source>
</evidence>
<feature type="compositionally biased region" description="Basic and acidic residues" evidence="6">
    <location>
        <begin position="441"/>
        <end position="453"/>
    </location>
</feature>
<dbReference type="SMART" id="SM00320">
    <property type="entry name" value="WD40"/>
    <property type="match status" value="4"/>
</dbReference>
<evidence type="ECO:0000256" key="4">
    <source>
        <dbReference type="ARBA" id="ARBA00023273"/>
    </source>
</evidence>
<dbReference type="Gene3D" id="2.130.10.10">
    <property type="entry name" value="YVTN repeat-like/Quinoprotein amine dehydrogenase"/>
    <property type="match status" value="3"/>
</dbReference>
<comment type="subcellular location">
    <subcellularLocation>
        <location evidence="1">Cell projection</location>
        <location evidence="1">Cilium</location>
    </subcellularLocation>
</comment>
<dbReference type="InterPro" id="IPR050630">
    <property type="entry name" value="WD_repeat_EMAP"/>
</dbReference>
<proteinExistence type="predicted"/>
<dbReference type="InterPro" id="IPR015943">
    <property type="entry name" value="WD40/YVTN_repeat-like_dom_sf"/>
</dbReference>
<feature type="compositionally biased region" description="Pro residues" evidence="6">
    <location>
        <begin position="132"/>
        <end position="141"/>
    </location>
</feature>
<dbReference type="PANTHER" id="PTHR13720:SF13">
    <property type="entry name" value="CILIA- AND FLAGELLA-ASSOCIATED PROTEIN 251"/>
    <property type="match status" value="1"/>
</dbReference>
<keyword evidence="4" id="KW-0966">Cell projection</keyword>
<sequence>MSTNVMVLDWCFGYSKDIPLGVHSLFTERRNALVYSAAHTVVIYDLSTQRQELLQGHCNPISCLCVSRDREWIFTADSGPDSMVIVWKADTGVPMKNIFNPHPGGVVSMDLSPDSRILATLSAYNGPKVPSRSPPPIPPAPSSHARRRAAEGTLTGSAGPGTVGLATAADAASLSGEEGTAAGGEAPPPGAEELALWNWTAPQPTALVRAPLQTRDAQVFVRFNTGTVNELVTTGTRRVVFWTWDMGQVRRPRPACLAHGLRMDRVDGPSLNPKELHQSVGALTQSVFLPPTRQAVTATVDGDLILWDSSPVSHGVAAKTTDRKVVKVLNRSNAITALLVHDNFLITGDQRGHFQLVNWFEELNGGPIVSLSVCTPPKDTAGDELDLALARPRELDPWKETEAIEFVAATGHAKVLLVRGNDPPAILREGEGKAPPAAPADEPRGPSRLDCHAPDPAPLRTRGHIRRGGGTVMLYDMTKSCPSPYLMPIIALALPCLALPCLVGGAGTVMLYDIGDGRHELIAQRNFDKPAYCAKFDPTGRQLAVVGFRNSMDVIWAEDPPSEPQKHVLDTHWPFRNNSDVITHIAFAPPDGPYFATASADRYVALYRRRVPGEARRGGMTELPLPALTNRAPQPARRTIPGTPGRIYVPQPAGSPPDSSFQPFGVS</sequence>
<protein>
    <recommendedName>
        <fullName evidence="5">Cilia- and flagella-associated protein 251</fullName>
    </recommendedName>
</protein>
<comment type="caution">
    <text evidence="7">The sequence shown here is derived from an EMBL/GenBank/DDBJ whole genome shotgun (WGS) entry which is preliminary data.</text>
</comment>
<feature type="region of interest" description="Disordered" evidence="6">
    <location>
        <begin position="426"/>
        <end position="460"/>
    </location>
</feature>
<keyword evidence="2" id="KW-0853">WD repeat</keyword>
<evidence type="ECO:0000313" key="7">
    <source>
        <dbReference type="EMBL" id="KAJ4454975.1"/>
    </source>
</evidence>
<dbReference type="SUPFAM" id="SSF50998">
    <property type="entry name" value="Quinoprotein alcohol dehydrogenase-like"/>
    <property type="match status" value="1"/>
</dbReference>
<accession>A0ABQ8U6I6</accession>
<feature type="compositionally biased region" description="Low complexity" evidence="6">
    <location>
        <begin position="171"/>
        <end position="192"/>
    </location>
</feature>
<evidence type="ECO:0000256" key="5">
    <source>
        <dbReference type="ARBA" id="ARBA00040994"/>
    </source>
</evidence>